<evidence type="ECO:0000259" key="3">
    <source>
        <dbReference type="Pfam" id="PF01478"/>
    </source>
</evidence>
<feature type="transmembrane region" description="Helical" evidence="2">
    <location>
        <begin position="48"/>
        <end position="70"/>
    </location>
</feature>
<proteinExistence type="inferred from homology"/>
<protein>
    <submittedName>
        <fullName evidence="4">A24 family peptidase</fullName>
    </submittedName>
</protein>
<keyword evidence="2" id="KW-0812">Transmembrane</keyword>
<keyword evidence="5" id="KW-1185">Reference proteome</keyword>
<dbReference type="InterPro" id="IPR000045">
    <property type="entry name" value="Prepilin_IV_endopep_pep"/>
</dbReference>
<keyword evidence="2" id="KW-0472">Membrane</keyword>
<gene>
    <name evidence="4" type="ORF">L2716_06005</name>
</gene>
<feature type="transmembrane region" description="Helical" evidence="2">
    <location>
        <begin position="24"/>
        <end position="41"/>
    </location>
</feature>
<comment type="caution">
    <text evidence="4">The sequence shown here is derived from an EMBL/GenBank/DDBJ whole genome shotgun (WGS) entry which is preliminary data.</text>
</comment>
<dbReference type="RefSeq" id="WP_236332742.1">
    <property type="nucleotide sequence ID" value="NZ_JAKIJS010000001.1"/>
</dbReference>
<evidence type="ECO:0000256" key="2">
    <source>
        <dbReference type="SAM" id="Phobius"/>
    </source>
</evidence>
<dbReference type="PANTHER" id="PTHR30487">
    <property type="entry name" value="TYPE 4 PREPILIN-LIKE PROTEINS LEADER PEPTIDE-PROCESSING ENZYME"/>
    <property type="match status" value="1"/>
</dbReference>
<dbReference type="Gene3D" id="1.20.120.1220">
    <property type="match status" value="1"/>
</dbReference>
<evidence type="ECO:0000313" key="5">
    <source>
        <dbReference type="Proteomes" id="UP001649381"/>
    </source>
</evidence>
<sequence length="142" mass="15513">MVYSLLIVLSSVCAFTDYKFRKILNMITFPAIFVGLLYWTINDGLQGMVTWGAGLIVGLLLLIVPFVLGGMGAGDVKMLAMVGALAGAKFVFMSFLFGAIIAGLFCFYYLFVLKGSRKDYIPYGVFISIGVFIQIYLEVGVS</sequence>
<feature type="domain" description="Prepilin type IV endopeptidase peptidase" evidence="3">
    <location>
        <begin position="5"/>
        <end position="106"/>
    </location>
</feature>
<feature type="transmembrane region" description="Helical" evidence="2">
    <location>
        <begin position="90"/>
        <end position="113"/>
    </location>
</feature>
<dbReference type="Proteomes" id="UP001649381">
    <property type="component" value="Unassembled WGS sequence"/>
</dbReference>
<name>A0ABS9H010_9BACL</name>
<keyword evidence="2" id="KW-1133">Transmembrane helix</keyword>
<feature type="transmembrane region" description="Helical" evidence="2">
    <location>
        <begin position="120"/>
        <end position="137"/>
    </location>
</feature>
<dbReference type="EMBL" id="JAKIJS010000001">
    <property type="protein sequence ID" value="MCF6137280.1"/>
    <property type="molecule type" value="Genomic_DNA"/>
</dbReference>
<accession>A0ABS9H010</accession>
<dbReference type="InterPro" id="IPR050882">
    <property type="entry name" value="Prepilin_peptidase/N-MTase"/>
</dbReference>
<evidence type="ECO:0000256" key="1">
    <source>
        <dbReference type="ARBA" id="ARBA00005801"/>
    </source>
</evidence>
<evidence type="ECO:0000313" key="4">
    <source>
        <dbReference type="EMBL" id="MCF6137280.1"/>
    </source>
</evidence>
<dbReference type="PANTHER" id="PTHR30487:SF0">
    <property type="entry name" value="PREPILIN LEADER PEPTIDASE_N-METHYLTRANSFERASE-RELATED"/>
    <property type="match status" value="1"/>
</dbReference>
<organism evidence="4 5">
    <name type="scientific">Pseudalkalibacillus berkeleyi</name>
    <dbReference type="NCBI Taxonomy" id="1069813"/>
    <lineage>
        <taxon>Bacteria</taxon>
        <taxon>Bacillati</taxon>
        <taxon>Bacillota</taxon>
        <taxon>Bacilli</taxon>
        <taxon>Bacillales</taxon>
        <taxon>Fictibacillaceae</taxon>
        <taxon>Pseudalkalibacillus</taxon>
    </lineage>
</organism>
<dbReference type="Pfam" id="PF01478">
    <property type="entry name" value="Peptidase_A24"/>
    <property type="match status" value="1"/>
</dbReference>
<comment type="similarity">
    <text evidence="1">Belongs to the peptidase A24 family.</text>
</comment>
<reference evidence="4 5" key="1">
    <citation type="submission" date="2022-01" db="EMBL/GenBank/DDBJ databases">
        <title>Alkalihalobacillus sp. EGI L200015, a novel bacterium isolated from a salt lake sediment.</title>
        <authorList>
            <person name="Gao L."/>
            <person name="Fang B.-Z."/>
            <person name="Li W.-J."/>
        </authorList>
    </citation>
    <scope>NUCLEOTIDE SEQUENCE [LARGE SCALE GENOMIC DNA]</scope>
    <source>
        <strain evidence="4 5">KCTC 12718</strain>
    </source>
</reference>